<dbReference type="GO" id="GO:0016787">
    <property type="term" value="F:hydrolase activity"/>
    <property type="evidence" value="ECO:0007669"/>
    <property type="project" value="UniProtKB-KW"/>
</dbReference>
<dbReference type="Proteomes" id="UP001470288">
    <property type="component" value="Unassembled WGS sequence"/>
</dbReference>
<keyword evidence="1" id="KW-0175">Coiled coil</keyword>
<keyword evidence="2" id="KW-0378">Hydrolase</keyword>
<gene>
    <name evidence="2" type="ORF">WMO62_04740</name>
</gene>
<feature type="coiled-coil region" evidence="1">
    <location>
        <begin position="197"/>
        <end position="224"/>
    </location>
</feature>
<dbReference type="RefSeq" id="WP_118717707.1">
    <property type="nucleotide sequence ID" value="NZ_JBBMFC010000006.1"/>
</dbReference>
<proteinExistence type="predicted"/>
<name>A0ABV1HYZ1_9FIRM</name>
<organism evidence="2 3">
    <name type="scientific">Hominiventricola aquisgranensis</name>
    <dbReference type="NCBI Taxonomy" id="3133164"/>
    <lineage>
        <taxon>Bacteria</taxon>
        <taxon>Bacillati</taxon>
        <taxon>Bacillota</taxon>
        <taxon>Clostridia</taxon>
        <taxon>Lachnospirales</taxon>
        <taxon>Lachnospiraceae</taxon>
        <taxon>Hominiventricola</taxon>
    </lineage>
</organism>
<dbReference type="EMBL" id="JBBMFC010000006">
    <property type="protein sequence ID" value="MEQ2578153.1"/>
    <property type="molecule type" value="Genomic_DNA"/>
</dbReference>
<protein>
    <submittedName>
        <fullName evidence="2">HAD family hydrolase</fullName>
    </submittedName>
</protein>
<keyword evidence="3" id="KW-1185">Reference proteome</keyword>
<evidence type="ECO:0000313" key="2">
    <source>
        <dbReference type="EMBL" id="MEQ2578153.1"/>
    </source>
</evidence>
<accession>A0ABV1HYZ1</accession>
<evidence type="ECO:0000256" key="1">
    <source>
        <dbReference type="SAM" id="Coils"/>
    </source>
</evidence>
<evidence type="ECO:0000313" key="3">
    <source>
        <dbReference type="Proteomes" id="UP001470288"/>
    </source>
</evidence>
<comment type="caution">
    <text evidence="2">The sequence shown here is derived from an EMBL/GenBank/DDBJ whole genome shotgun (WGS) entry which is preliminary data.</text>
</comment>
<reference evidence="2 3" key="1">
    <citation type="submission" date="2024-03" db="EMBL/GenBank/DDBJ databases">
        <title>Human intestinal bacterial collection.</title>
        <authorList>
            <person name="Pauvert C."/>
            <person name="Hitch T.C.A."/>
            <person name="Clavel T."/>
        </authorList>
    </citation>
    <scope>NUCLEOTIDE SEQUENCE [LARGE SCALE GENOMIC DNA]</scope>
    <source>
        <strain evidence="2 3">CLA-AA-H78B</strain>
    </source>
</reference>
<sequence length="246" mass="28806">MSLLFELEQHQKLVVYEEGNQILAVRLPLRRGGEFRMRDGCLSDLTGVIYRGNIRLAWQSLEHHIILSGTEEQSDRIVLSDGYHVRQYGGLKLVAKDQGLWLLYSAKEPEKDVWHAYVQQMEEEMGEPQELPGTYEKRPVLQAVQEGGYTFLLVGAEGEEQLYQWEKTWILLAEENQEEKLLPGELQNQLDLRQAQLEEKDRQIAYIREEYEKLRQIALKLQEDGRRMKEYIGIKRKKEYPPESGS</sequence>